<dbReference type="InterPro" id="IPR022761">
    <property type="entry name" value="Fumarate_lyase_N"/>
</dbReference>
<evidence type="ECO:0000256" key="2">
    <source>
        <dbReference type="ARBA" id="ARBA00034772"/>
    </source>
</evidence>
<organism evidence="5 6">
    <name type="scientific">Wenjunlia tyrosinilytica</name>
    <dbReference type="NCBI Taxonomy" id="1544741"/>
    <lineage>
        <taxon>Bacteria</taxon>
        <taxon>Bacillati</taxon>
        <taxon>Actinomycetota</taxon>
        <taxon>Actinomycetes</taxon>
        <taxon>Kitasatosporales</taxon>
        <taxon>Streptomycetaceae</taxon>
        <taxon>Wenjunlia</taxon>
    </lineage>
</organism>
<feature type="compositionally biased region" description="Pro residues" evidence="3">
    <location>
        <begin position="1"/>
        <end position="11"/>
    </location>
</feature>
<dbReference type="InterPro" id="IPR000362">
    <property type="entry name" value="Fumarate_lyase_fam"/>
</dbReference>
<evidence type="ECO:0000256" key="3">
    <source>
        <dbReference type="SAM" id="MobiDB-lite"/>
    </source>
</evidence>
<dbReference type="InterPro" id="IPR024083">
    <property type="entry name" value="Fumarase/histidase_N"/>
</dbReference>
<gene>
    <name evidence="5" type="ORF">GCM10012280_07980</name>
</gene>
<feature type="domain" description="Adenylosuccinate lyase C-terminal" evidence="4">
    <location>
        <begin position="406"/>
        <end position="485"/>
    </location>
</feature>
<dbReference type="AlphaFoldDB" id="A0A917ZHW4"/>
<protein>
    <submittedName>
        <fullName evidence="5">3-carboxymuconate cycloisomerase (PcaB)</fullName>
    </submittedName>
</protein>
<evidence type="ECO:0000313" key="6">
    <source>
        <dbReference type="Proteomes" id="UP000641932"/>
    </source>
</evidence>
<comment type="caution">
    <text evidence="5">The sequence shown here is derived from an EMBL/GenBank/DDBJ whole genome shotgun (WGS) entry which is preliminary data.</text>
</comment>
<dbReference type="Pfam" id="PF10397">
    <property type="entry name" value="ADSL_C"/>
    <property type="match status" value="1"/>
</dbReference>
<dbReference type="SUPFAM" id="SSF48557">
    <property type="entry name" value="L-aspartase-like"/>
    <property type="match status" value="1"/>
</dbReference>
<dbReference type="EMBL" id="BMMS01000003">
    <property type="protein sequence ID" value="GGO82127.1"/>
    <property type="molecule type" value="Genomic_DNA"/>
</dbReference>
<proteinExistence type="inferred from homology"/>
<dbReference type="PRINTS" id="PR00149">
    <property type="entry name" value="FUMRATELYASE"/>
</dbReference>
<accession>A0A917ZHW4</accession>
<sequence length="501" mass="51409">MDGPTPKPAGPGPDTGLLSPVRVGAATEGELTDEAWVQAMLDAEAALVRAQARLGTVPREAAEAITSCARAEALDLPALALRTRGAANPVVALVEEFTKVVAAQRPEAADYVHRGSTSQDILDTGAMLVTARTLRLVLGELDRTAAALARHADDHRDTLAAARTLGQHAVPTTFGLRAAGWLVAVLDVRSRTAALLDGGLPVQLGGAAGTLAGYAEYARLAHCAAASGDAGSQAGDRADGGPWDVGTYTGELIRLFAAETGLAEPVLPWHTRRTPVLDVGAVVALAAVTLGKFAADVSNLARTELAEVSEAAQAGRGVSSAMPHKRNPVLAAMIRSASLQVPSLVLTLTHCAVAEDERPAGAWHGEWQPLREALRLVGGAAATASELAEGLEVHPERMRANLALTGGAVVTERLAAALAPVLGKAEAKQLVSRVAVGAAASDSLADKVLAAAPELSEAFTAGQLEELLAPSGYTGAAGTLIDRALAHHRTTSTAGRKTDLR</sequence>
<dbReference type="PANTHER" id="PTHR43172:SF2">
    <property type="entry name" value="ADENYLOSUCCINATE LYASE C-TERMINAL DOMAIN-CONTAINING PROTEIN"/>
    <property type="match status" value="1"/>
</dbReference>
<dbReference type="Pfam" id="PF00206">
    <property type="entry name" value="Lyase_1"/>
    <property type="match status" value="2"/>
</dbReference>
<dbReference type="CDD" id="cd01597">
    <property type="entry name" value="pCLME"/>
    <property type="match status" value="1"/>
</dbReference>
<dbReference type="InterPro" id="IPR019468">
    <property type="entry name" value="AdenyloSucc_lyase_C"/>
</dbReference>
<dbReference type="Gene3D" id="1.20.200.10">
    <property type="entry name" value="Fumarase/aspartase (Central domain)"/>
    <property type="match status" value="1"/>
</dbReference>
<dbReference type="PANTHER" id="PTHR43172">
    <property type="entry name" value="ADENYLOSUCCINATE LYASE"/>
    <property type="match status" value="1"/>
</dbReference>
<dbReference type="GO" id="GO:0016829">
    <property type="term" value="F:lyase activity"/>
    <property type="evidence" value="ECO:0007669"/>
    <property type="project" value="UniProtKB-KW"/>
</dbReference>
<dbReference type="Gene3D" id="1.10.40.30">
    <property type="entry name" value="Fumarase/aspartase (C-terminal domain)"/>
    <property type="match status" value="1"/>
</dbReference>
<evidence type="ECO:0000313" key="5">
    <source>
        <dbReference type="EMBL" id="GGO82127.1"/>
    </source>
</evidence>
<keyword evidence="6" id="KW-1185">Reference proteome</keyword>
<dbReference type="Gene3D" id="1.10.275.10">
    <property type="entry name" value="Fumarase/aspartase (N-terminal domain)"/>
    <property type="match status" value="1"/>
</dbReference>
<name>A0A917ZHW4_9ACTN</name>
<dbReference type="SMART" id="SM00998">
    <property type="entry name" value="ADSL_C"/>
    <property type="match status" value="1"/>
</dbReference>
<evidence type="ECO:0000256" key="1">
    <source>
        <dbReference type="ARBA" id="ARBA00023239"/>
    </source>
</evidence>
<feature type="region of interest" description="Disordered" evidence="3">
    <location>
        <begin position="1"/>
        <end position="20"/>
    </location>
</feature>
<dbReference type="Proteomes" id="UP000641932">
    <property type="component" value="Unassembled WGS sequence"/>
</dbReference>
<keyword evidence="1" id="KW-0456">Lyase</keyword>
<dbReference type="InterPro" id="IPR008948">
    <property type="entry name" value="L-Aspartase-like"/>
</dbReference>
<evidence type="ECO:0000259" key="4">
    <source>
        <dbReference type="SMART" id="SM00998"/>
    </source>
</evidence>
<reference evidence="5" key="1">
    <citation type="journal article" date="2014" name="Int. J. Syst. Evol. Microbiol.">
        <title>Complete genome sequence of Corynebacterium casei LMG S-19264T (=DSM 44701T), isolated from a smear-ripened cheese.</title>
        <authorList>
            <consortium name="US DOE Joint Genome Institute (JGI-PGF)"/>
            <person name="Walter F."/>
            <person name="Albersmeier A."/>
            <person name="Kalinowski J."/>
            <person name="Ruckert C."/>
        </authorList>
    </citation>
    <scope>NUCLEOTIDE SEQUENCE</scope>
    <source>
        <strain evidence="5">CGMCC 4.7201</strain>
    </source>
</reference>
<dbReference type="RefSeq" id="WP_189130099.1">
    <property type="nucleotide sequence ID" value="NZ_BMMS01000003.1"/>
</dbReference>
<reference evidence="5" key="2">
    <citation type="submission" date="2020-09" db="EMBL/GenBank/DDBJ databases">
        <authorList>
            <person name="Sun Q."/>
            <person name="Zhou Y."/>
        </authorList>
    </citation>
    <scope>NUCLEOTIDE SEQUENCE</scope>
    <source>
        <strain evidence="5">CGMCC 4.7201</strain>
    </source>
</reference>
<comment type="similarity">
    <text evidence="2">Belongs to the class-II fumarase/aspartase family.</text>
</comment>